<evidence type="ECO:0000313" key="2">
    <source>
        <dbReference type="Proteomes" id="UP000034739"/>
    </source>
</evidence>
<dbReference type="EMBL" id="LCOY01000039">
    <property type="protein sequence ID" value="KKU87089.1"/>
    <property type="molecule type" value="Genomic_DNA"/>
</dbReference>
<reference evidence="1 2" key="1">
    <citation type="journal article" date="2015" name="Nature">
        <title>rRNA introns, odd ribosomes, and small enigmatic genomes across a large radiation of phyla.</title>
        <authorList>
            <person name="Brown C.T."/>
            <person name="Hug L.A."/>
            <person name="Thomas B.C."/>
            <person name="Sharon I."/>
            <person name="Castelle C.J."/>
            <person name="Singh A."/>
            <person name="Wilkins M.J."/>
            <person name="Williams K.H."/>
            <person name="Banfield J.F."/>
        </authorList>
    </citation>
    <scope>NUCLEOTIDE SEQUENCE [LARGE SCALE GENOMIC DNA]</scope>
</reference>
<protein>
    <submittedName>
        <fullName evidence="1">Uncharacterized protein</fullName>
    </submittedName>
</protein>
<gene>
    <name evidence="1" type="ORF">UY16_C0039G0004</name>
</gene>
<organism evidence="1 2">
    <name type="scientific">Candidatus Gottesmanbacteria bacterium GW2011_GWA2_47_9</name>
    <dbReference type="NCBI Taxonomy" id="1618445"/>
    <lineage>
        <taxon>Bacteria</taxon>
        <taxon>Candidatus Gottesmaniibacteriota</taxon>
    </lineage>
</organism>
<dbReference type="Proteomes" id="UP000034739">
    <property type="component" value="Unassembled WGS sequence"/>
</dbReference>
<dbReference type="AlphaFoldDB" id="A0A0G1TZ80"/>
<accession>A0A0G1TZ80</accession>
<sequence>MKLLEAKTESVIEQTSPLGEHVARARAILVANFVHGLIDRNGRNPVTPQEIEIVAIDEFAKPILLALPPGVWESGQCCIDDQATTYGRLVVNDLRRGVSMAIEMGYRHSPMATMELHARLGGGDMGGSGKLWEAQGQIVRGPVVGSFIGDYTFLVAFVSVVGEQIRSIGDARVDGIVVRS</sequence>
<comment type="caution">
    <text evidence="1">The sequence shown here is derived from an EMBL/GenBank/DDBJ whole genome shotgun (WGS) entry which is preliminary data.</text>
</comment>
<proteinExistence type="predicted"/>
<evidence type="ECO:0000313" key="1">
    <source>
        <dbReference type="EMBL" id="KKU87089.1"/>
    </source>
</evidence>
<name>A0A0G1TZ80_9BACT</name>